<proteinExistence type="predicted"/>
<dbReference type="SUPFAM" id="SSF46689">
    <property type="entry name" value="Homeodomain-like"/>
    <property type="match status" value="2"/>
</dbReference>
<dbReference type="GO" id="GO:0043565">
    <property type="term" value="F:sequence-specific DNA binding"/>
    <property type="evidence" value="ECO:0007669"/>
    <property type="project" value="InterPro"/>
</dbReference>
<organism evidence="5 6">
    <name type="scientific">Burkholderia cepacia</name>
    <name type="common">Pseudomonas cepacia</name>
    <dbReference type="NCBI Taxonomy" id="292"/>
    <lineage>
        <taxon>Bacteria</taxon>
        <taxon>Pseudomonadati</taxon>
        <taxon>Pseudomonadota</taxon>
        <taxon>Betaproteobacteria</taxon>
        <taxon>Burkholderiales</taxon>
        <taxon>Burkholderiaceae</taxon>
        <taxon>Burkholderia</taxon>
        <taxon>Burkholderia cepacia complex</taxon>
    </lineage>
</organism>
<dbReference type="PROSITE" id="PS00041">
    <property type="entry name" value="HTH_ARAC_FAMILY_1"/>
    <property type="match status" value="1"/>
</dbReference>
<dbReference type="InterPro" id="IPR018060">
    <property type="entry name" value="HTH_AraC"/>
</dbReference>
<dbReference type="EMBL" id="CP013443">
    <property type="protein sequence ID" value="AOK15842.1"/>
    <property type="molecule type" value="Genomic_DNA"/>
</dbReference>
<evidence type="ECO:0000256" key="1">
    <source>
        <dbReference type="ARBA" id="ARBA00023015"/>
    </source>
</evidence>
<dbReference type="Proteomes" id="UP000094776">
    <property type="component" value="Chromosome 1"/>
</dbReference>
<dbReference type="InterPro" id="IPR009057">
    <property type="entry name" value="Homeodomain-like_sf"/>
</dbReference>
<protein>
    <submittedName>
        <fullName evidence="5">AraC family transcriptional regulator</fullName>
    </submittedName>
</protein>
<dbReference type="PROSITE" id="PS01124">
    <property type="entry name" value="HTH_ARAC_FAMILY_2"/>
    <property type="match status" value="1"/>
</dbReference>
<keyword evidence="1" id="KW-0805">Transcription regulation</keyword>
<reference evidence="5 6" key="1">
    <citation type="submission" date="2015-12" db="EMBL/GenBank/DDBJ databases">
        <title>Diversity of Burkholderia near neighbor genomes.</title>
        <authorList>
            <person name="Sahl J."/>
            <person name="Wagner D."/>
            <person name="Keim P."/>
        </authorList>
    </citation>
    <scope>NUCLEOTIDE SEQUENCE [LARGE SCALE GENOMIC DNA]</scope>
    <source>
        <strain evidence="5 6">MSMB1184WGS</strain>
    </source>
</reference>
<dbReference type="InterPro" id="IPR020449">
    <property type="entry name" value="Tscrpt_reg_AraC-type_HTH"/>
</dbReference>
<dbReference type="RefSeq" id="WP_069272480.1">
    <property type="nucleotide sequence ID" value="NZ_CP013443.1"/>
</dbReference>
<dbReference type="InterPro" id="IPR018062">
    <property type="entry name" value="HTH_AraC-typ_CS"/>
</dbReference>
<dbReference type="PANTHER" id="PTHR46796:SF6">
    <property type="entry name" value="ARAC SUBFAMILY"/>
    <property type="match status" value="1"/>
</dbReference>
<evidence type="ECO:0000259" key="4">
    <source>
        <dbReference type="PROSITE" id="PS01124"/>
    </source>
</evidence>
<gene>
    <name evidence="5" type="ORF">WT26_07325</name>
</gene>
<name>A0A1B4PPH8_BURCE</name>
<dbReference type="Gene3D" id="1.10.10.60">
    <property type="entry name" value="Homeodomain-like"/>
    <property type="match status" value="1"/>
</dbReference>
<feature type="domain" description="HTH araC/xylS-type" evidence="4">
    <location>
        <begin position="214"/>
        <end position="312"/>
    </location>
</feature>
<evidence type="ECO:0000313" key="5">
    <source>
        <dbReference type="EMBL" id="AOK15842.1"/>
    </source>
</evidence>
<dbReference type="SMART" id="SM00342">
    <property type="entry name" value="HTH_ARAC"/>
    <property type="match status" value="1"/>
</dbReference>
<evidence type="ECO:0000313" key="6">
    <source>
        <dbReference type="Proteomes" id="UP000094776"/>
    </source>
</evidence>
<sequence length="316" mass="35598">MRVPPPAPPAVPSPAAAAAAAVGGDLPFGLQSVCRTLADANATLERFAWLGDHLAIAEWTRITDESETVYEQPGHHTLSCYLDGGYRTERQRVPRYGAPSLLCALPGDHESRWWVRGEMHFIHLYFLPEHFTQRAIRELDREPRELKLADRTYFEDARVAALLRSLALDGWDDADERLRVNETAHEVLSLLLRGQSTTRTDTSFRGGLAPAVRRRVRDYIDTYLTQPLTLGELADVAALSEYHFSRMFRLSFGRAPHAWVAEQRLARARELLRTTALPLAQIAADCGYANAGHFSHRFRDAHGTTPNTYRRAMQGR</sequence>
<evidence type="ECO:0000256" key="3">
    <source>
        <dbReference type="ARBA" id="ARBA00023163"/>
    </source>
</evidence>
<evidence type="ECO:0000256" key="2">
    <source>
        <dbReference type="ARBA" id="ARBA00023125"/>
    </source>
</evidence>
<keyword evidence="2" id="KW-0238">DNA-binding</keyword>
<dbReference type="PRINTS" id="PR00032">
    <property type="entry name" value="HTHARAC"/>
</dbReference>
<dbReference type="PANTHER" id="PTHR46796">
    <property type="entry name" value="HTH-TYPE TRANSCRIPTIONAL ACTIVATOR RHAS-RELATED"/>
    <property type="match status" value="1"/>
</dbReference>
<keyword evidence="3" id="KW-0804">Transcription</keyword>
<dbReference type="AlphaFoldDB" id="A0A1B4PPH8"/>
<dbReference type="Pfam" id="PF12833">
    <property type="entry name" value="HTH_18"/>
    <property type="match status" value="1"/>
</dbReference>
<dbReference type="GO" id="GO:0003700">
    <property type="term" value="F:DNA-binding transcription factor activity"/>
    <property type="evidence" value="ECO:0007669"/>
    <property type="project" value="InterPro"/>
</dbReference>
<accession>A0A1B4PPH8</accession>
<dbReference type="InterPro" id="IPR050204">
    <property type="entry name" value="AraC_XylS_family_regulators"/>
</dbReference>